<dbReference type="FunCoup" id="A0A2K1KC84">
    <property type="interactions" value="1656"/>
</dbReference>
<evidence type="ECO:0000259" key="8">
    <source>
        <dbReference type="PROSITE" id="PS51710"/>
    </source>
</evidence>
<dbReference type="PaxDb" id="3218-PP1S2_456V6.1"/>
<dbReference type="Pfam" id="PF01926">
    <property type="entry name" value="MMR_HSR1"/>
    <property type="match status" value="1"/>
</dbReference>
<keyword evidence="3" id="KW-0479">Metal-binding</keyword>
<dbReference type="PANTHER" id="PTHR11702:SF44">
    <property type="entry name" value="GTP-BINDING PROTEIN OBGC, CHLOROPLASTIC"/>
    <property type="match status" value="1"/>
</dbReference>
<feature type="domain" description="Obg" evidence="10">
    <location>
        <begin position="287"/>
        <end position="451"/>
    </location>
</feature>
<dbReference type="GO" id="GO:0009706">
    <property type="term" value="C:chloroplast inner membrane"/>
    <property type="evidence" value="ECO:0007669"/>
    <property type="project" value="EnsemblPlants"/>
</dbReference>
<dbReference type="GO" id="GO:0005525">
    <property type="term" value="F:GTP binding"/>
    <property type="evidence" value="ECO:0000318"/>
    <property type="project" value="GO_Central"/>
</dbReference>
<dbReference type="InterPro" id="IPR006073">
    <property type="entry name" value="GTP-bd"/>
</dbReference>
<dbReference type="NCBIfam" id="TIGR03595">
    <property type="entry name" value="Obg_CgtA_exten"/>
    <property type="match status" value="1"/>
</dbReference>
<dbReference type="NCBIfam" id="NF008955">
    <property type="entry name" value="PRK12297.1"/>
    <property type="match status" value="1"/>
</dbReference>
<dbReference type="SUPFAM" id="SSF52540">
    <property type="entry name" value="P-loop containing nucleoside triphosphate hydrolases"/>
    <property type="match status" value="1"/>
</dbReference>
<dbReference type="InterPro" id="IPR027417">
    <property type="entry name" value="P-loop_NTPase"/>
</dbReference>
<dbReference type="Gramene" id="Pp3c7_19740V3.1">
    <property type="protein sequence ID" value="Pp3c7_19740V3.1"/>
    <property type="gene ID" value="Pp3c7_19740"/>
</dbReference>
<evidence type="ECO:0000256" key="2">
    <source>
        <dbReference type="ARBA" id="ARBA00007699"/>
    </source>
</evidence>
<dbReference type="InterPro" id="IPR045086">
    <property type="entry name" value="OBG_GTPase"/>
</dbReference>
<feature type="compositionally biased region" description="Basic and acidic residues" evidence="7">
    <location>
        <begin position="57"/>
        <end position="75"/>
    </location>
</feature>
<dbReference type="GO" id="GO:0009570">
    <property type="term" value="C:chloroplast stroma"/>
    <property type="evidence" value="ECO:0007669"/>
    <property type="project" value="EnsemblPlants"/>
</dbReference>
<feature type="domain" description="OCT" evidence="9">
    <location>
        <begin position="646"/>
        <end position="725"/>
    </location>
</feature>
<dbReference type="AlphaFoldDB" id="A0A2K1KC84"/>
<dbReference type="PRINTS" id="PR00326">
    <property type="entry name" value="GTP1OBG"/>
</dbReference>
<dbReference type="Gene3D" id="2.70.210.12">
    <property type="entry name" value="GTP1/OBG domain"/>
    <property type="match status" value="1"/>
</dbReference>
<dbReference type="NCBIfam" id="TIGR02729">
    <property type="entry name" value="Obg_CgtA"/>
    <property type="match status" value="1"/>
</dbReference>
<proteinExistence type="inferred from homology"/>
<name>A0A2K1KC84_PHYPA</name>
<sequence>MDNLRLCCRADCVMAGVGLLKPGCGIVSSCPAPASVSTNSAASYRLTACRCAGSSTKSERKQAKNERSAARKELQRSIQGNPPRRVGKKVVQKDKDDLKEITSTVLPYEGAFSVSALEPREEYSPQDGVLRLKDLRKQKKVADSQIQNEPLVEAVSDGASGEGMMAADRFRDPVEFDEADSKSAEDEFHDDIIPAVGNFAKFGTIADETEEFEDESIMDFYDNSQDLEFENKPSARPFGGDEEEEVEMESIWVDGGAPKRRGGMSIEYVEEISELTDKEKRGVPAVMRCFDRAKIYVKAGDGGNGVVAFRREKYVPFGGPSGGSGGRGGDIYIEADTAMNSLLPFRKQVHFRADRGAHGKGSSREGANGPDCVVKVPVGTVIRAAEGQDVGSEREILLELTKPGQKELLLPGGRGGRGNAAFKTGRNKAPQLAEYGEVGAEMWIELELKLVADVGIVGVPNAGKSTLLSAISAAKPTVANYPFTTLLPNLGVVPIGYDASMVVADLPGLLEGAHQGIGLGHEFLRHTERCSVLVQVVDGTCTQAFEEYEAIRLELQLFNPELAEKPFVVAYNKMDTQEAVDQWPSFQESLEKQGIKAFPMSAATQEGTMAVVYQAYELLESRKRASLDEEKVNEDTEQVGDVVKKIRDAPIEKYEIISDKRTRTWEVKGAGLDRFTQMTNWEYFESVRRFQHVLIASGVNRSLREQGVKEGDTVIVGQMEFHWKDSDDVNNLGDWKRSPRGSKVWPH</sequence>
<protein>
    <recommendedName>
        <fullName evidence="14">Obg family GTPase CgtA</fullName>
    </recommendedName>
</protein>
<dbReference type="RefSeq" id="XP_024381376.1">
    <property type="nucleotide sequence ID" value="XM_024525608.2"/>
</dbReference>
<keyword evidence="13" id="KW-1185">Reference proteome</keyword>
<dbReference type="Gene3D" id="3.40.50.300">
    <property type="entry name" value="P-loop containing nucleotide triphosphate hydrolases"/>
    <property type="match status" value="1"/>
</dbReference>
<reference evidence="11 13" key="2">
    <citation type="journal article" date="2018" name="Plant J.">
        <title>The Physcomitrella patens chromosome-scale assembly reveals moss genome structure and evolution.</title>
        <authorList>
            <person name="Lang D."/>
            <person name="Ullrich K.K."/>
            <person name="Murat F."/>
            <person name="Fuchs J."/>
            <person name="Jenkins J."/>
            <person name="Haas F.B."/>
            <person name="Piednoel M."/>
            <person name="Gundlach H."/>
            <person name="Van Bel M."/>
            <person name="Meyberg R."/>
            <person name="Vives C."/>
            <person name="Morata J."/>
            <person name="Symeonidi A."/>
            <person name="Hiss M."/>
            <person name="Muchero W."/>
            <person name="Kamisugi Y."/>
            <person name="Saleh O."/>
            <person name="Blanc G."/>
            <person name="Decker E.L."/>
            <person name="van Gessel N."/>
            <person name="Grimwood J."/>
            <person name="Hayes R.D."/>
            <person name="Graham S.W."/>
            <person name="Gunter L.E."/>
            <person name="McDaniel S.F."/>
            <person name="Hoernstein S.N.W."/>
            <person name="Larsson A."/>
            <person name="Li F.W."/>
            <person name="Perroud P.F."/>
            <person name="Phillips J."/>
            <person name="Ranjan P."/>
            <person name="Rokshar D.S."/>
            <person name="Rothfels C.J."/>
            <person name="Schneider L."/>
            <person name="Shu S."/>
            <person name="Stevenson D.W."/>
            <person name="Thummler F."/>
            <person name="Tillich M."/>
            <person name="Villarreal Aguilar J.C."/>
            <person name="Widiez T."/>
            <person name="Wong G.K."/>
            <person name="Wymore A."/>
            <person name="Zhang Y."/>
            <person name="Zimmer A.D."/>
            <person name="Quatrano R.S."/>
            <person name="Mayer K.F.X."/>
            <person name="Goodstein D."/>
            <person name="Casacuberta J.M."/>
            <person name="Vandepoele K."/>
            <person name="Reski R."/>
            <person name="Cuming A.C."/>
            <person name="Tuskan G.A."/>
            <person name="Maumus F."/>
            <person name="Salse J."/>
            <person name="Schmutz J."/>
            <person name="Rensing S.A."/>
        </authorList>
    </citation>
    <scope>NUCLEOTIDE SEQUENCE [LARGE SCALE GENOMIC DNA]</scope>
    <source>
        <strain evidence="12 13">cv. Gransden 2004</strain>
    </source>
</reference>
<dbReference type="Pfam" id="PF09269">
    <property type="entry name" value="DUF1967"/>
    <property type="match status" value="1"/>
</dbReference>
<comment type="cofactor">
    <cofactor evidence="1">
        <name>Mg(2+)</name>
        <dbReference type="ChEBI" id="CHEBI:18420"/>
    </cofactor>
</comment>
<dbReference type="OrthoDB" id="347018at2759"/>
<dbReference type="STRING" id="3218.A0A2K1KC84"/>
<dbReference type="GeneID" id="112285077"/>
<evidence type="ECO:0000313" key="12">
    <source>
        <dbReference type="EnsemblPlants" id="Pp3c7_19740V3.1"/>
    </source>
</evidence>
<dbReference type="GO" id="GO:0000287">
    <property type="term" value="F:magnesium ion binding"/>
    <property type="evidence" value="ECO:0007669"/>
    <property type="project" value="InterPro"/>
</dbReference>
<gene>
    <name evidence="12" type="primary">LOC112285077</name>
    <name evidence="11" type="ORF">PHYPA_010583</name>
</gene>
<evidence type="ECO:0008006" key="14">
    <source>
        <dbReference type="Google" id="ProtNLM"/>
    </source>
</evidence>
<evidence type="ECO:0000256" key="4">
    <source>
        <dbReference type="ARBA" id="ARBA00022741"/>
    </source>
</evidence>
<dbReference type="PROSITE" id="PS00905">
    <property type="entry name" value="GTP1_OBG"/>
    <property type="match status" value="1"/>
</dbReference>
<dbReference type="InterPro" id="IPR014100">
    <property type="entry name" value="GTP-bd_Obg/CgtA"/>
</dbReference>
<evidence type="ECO:0000256" key="3">
    <source>
        <dbReference type="ARBA" id="ARBA00022723"/>
    </source>
</evidence>
<evidence type="ECO:0000256" key="5">
    <source>
        <dbReference type="ARBA" id="ARBA00022842"/>
    </source>
</evidence>
<evidence type="ECO:0000313" key="13">
    <source>
        <dbReference type="Proteomes" id="UP000006727"/>
    </source>
</evidence>
<evidence type="ECO:0000313" key="11">
    <source>
        <dbReference type="EMBL" id="PNR51396.1"/>
    </source>
</evidence>
<dbReference type="SUPFAM" id="SSF102741">
    <property type="entry name" value="Obg GTP-binding protein C-terminal domain"/>
    <property type="match status" value="1"/>
</dbReference>
<dbReference type="GO" id="GO:0009658">
    <property type="term" value="P:chloroplast organization"/>
    <property type="evidence" value="ECO:0007669"/>
    <property type="project" value="EnsemblPlants"/>
</dbReference>
<feature type="region of interest" description="Disordered" evidence="7">
    <location>
        <begin position="57"/>
        <end position="94"/>
    </location>
</feature>
<dbReference type="PANTHER" id="PTHR11702">
    <property type="entry name" value="DEVELOPMENTALLY REGULATED GTP-BINDING PROTEIN-RELATED"/>
    <property type="match status" value="1"/>
</dbReference>
<dbReference type="InterPro" id="IPR036726">
    <property type="entry name" value="GTP1_OBG_dom_sf"/>
</dbReference>
<dbReference type="EMBL" id="ABEU02000007">
    <property type="protein sequence ID" value="PNR51396.1"/>
    <property type="molecule type" value="Genomic_DNA"/>
</dbReference>
<evidence type="ECO:0000259" key="10">
    <source>
        <dbReference type="PROSITE" id="PS51883"/>
    </source>
</evidence>
<dbReference type="InterPro" id="IPR031167">
    <property type="entry name" value="G_OBG"/>
</dbReference>
<dbReference type="EnsemblPlants" id="Pp3c7_19740V3.2">
    <property type="protein sequence ID" value="Pp3c7_19740V3.2"/>
    <property type="gene ID" value="Pp3c7_19740"/>
</dbReference>
<dbReference type="InterPro" id="IPR006169">
    <property type="entry name" value="GTP1_OBG_dom"/>
</dbReference>
<dbReference type="NCBIfam" id="NF008954">
    <property type="entry name" value="PRK12296.1"/>
    <property type="match status" value="1"/>
</dbReference>
<dbReference type="Gene3D" id="3.30.300.350">
    <property type="entry name" value="GTP-binding protein OBG, C-terminal domain"/>
    <property type="match status" value="1"/>
</dbReference>
<dbReference type="GO" id="GO:0003924">
    <property type="term" value="F:GTPase activity"/>
    <property type="evidence" value="ECO:0000318"/>
    <property type="project" value="GO_Central"/>
</dbReference>
<dbReference type="Gramene" id="Pp3c7_19740V3.2">
    <property type="protein sequence ID" value="Pp3c7_19740V3.2"/>
    <property type="gene ID" value="Pp3c7_19740"/>
</dbReference>
<keyword evidence="5" id="KW-0460">Magnesium</keyword>
<keyword evidence="4" id="KW-0547">Nucleotide-binding</keyword>
<evidence type="ECO:0000256" key="7">
    <source>
        <dbReference type="SAM" id="MobiDB-lite"/>
    </source>
</evidence>
<evidence type="ECO:0000256" key="1">
    <source>
        <dbReference type="ARBA" id="ARBA00001946"/>
    </source>
</evidence>
<accession>A0A2K1KC84</accession>
<dbReference type="InterPro" id="IPR036346">
    <property type="entry name" value="GTP-bd_prot_GTP1/OBG_C_sf"/>
</dbReference>
<dbReference type="GO" id="GO:0003729">
    <property type="term" value="F:mRNA binding"/>
    <property type="evidence" value="ECO:0007669"/>
    <property type="project" value="EnsemblPlants"/>
</dbReference>
<dbReference type="PROSITE" id="PS51710">
    <property type="entry name" value="G_OBG"/>
    <property type="match status" value="1"/>
</dbReference>
<dbReference type="EnsemblPlants" id="Pp3c7_19740V3.1">
    <property type="protein sequence ID" value="Pp3c7_19740V3.1"/>
    <property type="gene ID" value="Pp3c7_19740"/>
</dbReference>
<dbReference type="Pfam" id="PF01018">
    <property type="entry name" value="GTP1_OBG"/>
    <property type="match status" value="1"/>
</dbReference>
<dbReference type="FunFam" id="2.70.210.12:FF:000001">
    <property type="entry name" value="GTPase Obg"/>
    <property type="match status" value="1"/>
</dbReference>
<evidence type="ECO:0000256" key="6">
    <source>
        <dbReference type="ARBA" id="ARBA00023134"/>
    </source>
</evidence>
<dbReference type="PROSITE" id="PS51883">
    <property type="entry name" value="OBG"/>
    <property type="match status" value="1"/>
</dbReference>
<evidence type="ECO:0000259" key="9">
    <source>
        <dbReference type="PROSITE" id="PS51881"/>
    </source>
</evidence>
<comment type="similarity">
    <text evidence="2">Belongs to the TRAFAC class OBG-HflX-like GTPase superfamily. OBG GTPase family.</text>
</comment>
<dbReference type="InterPro" id="IPR006074">
    <property type="entry name" value="GTP1-OBG_CS"/>
</dbReference>
<dbReference type="KEGG" id="ppp:112285077"/>
<dbReference type="InterPro" id="IPR015349">
    <property type="entry name" value="OCT_dom"/>
</dbReference>
<dbReference type="GO" id="GO:0005739">
    <property type="term" value="C:mitochondrion"/>
    <property type="evidence" value="ECO:0000318"/>
    <property type="project" value="GO_Central"/>
</dbReference>
<dbReference type="SUPFAM" id="SSF82051">
    <property type="entry name" value="Obg GTP-binding protein N-terminal domain"/>
    <property type="match status" value="1"/>
</dbReference>
<organism evidence="11">
    <name type="scientific">Physcomitrium patens</name>
    <name type="common">Spreading-leaved earth moss</name>
    <name type="synonym">Physcomitrella patens</name>
    <dbReference type="NCBI Taxonomy" id="3218"/>
    <lineage>
        <taxon>Eukaryota</taxon>
        <taxon>Viridiplantae</taxon>
        <taxon>Streptophyta</taxon>
        <taxon>Embryophyta</taxon>
        <taxon>Bryophyta</taxon>
        <taxon>Bryophytina</taxon>
        <taxon>Bryopsida</taxon>
        <taxon>Funariidae</taxon>
        <taxon>Funariales</taxon>
        <taxon>Funariaceae</taxon>
        <taxon>Physcomitrium</taxon>
    </lineage>
</organism>
<dbReference type="NCBIfam" id="NF008956">
    <property type="entry name" value="PRK12299.1"/>
    <property type="match status" value="1"/>
</dbReference>
<keyword evidence="6" id="KW-0342">GTP-binding</keyword>
<reference evidence="11 13" key="1">
    <citation type="journal article" date="2008" name="Science">
        <title>The Physcomitrella genome reveals evolutionary insights into the conquest of land by plants.</title>
        <authorList>
            <person name="Rensing S."/>
            <person name="Lang D."/>
            <person name="Zimmer A."/>
            <person name="Terry A."/>
            <person name="Salamov A."/>
            <person name="Shapiro H."/>
            <person name="Nishiyama T."/>
            <person name="Perroud P.-F."/>
            <person name="Lindquist E."/>
            <person name="Kamisugi Y."/>
            <person name="Tanahashi T."/>
            <person name="Sakakibara K."/>
            <person name="Fujita T."/>
            <person name="Oishi K."/>
            <person name="Shin-I T."/>
            <person name="Kuroki Y."/>
            <person name="Toyoda A."/>
            <person name="Suzuki Y."/>
            <person name="Hashimoto A."/>
            <person name="Yamaguchi K."/>
            <person name="Sugano A."/>
            <person name="Kohara Y."/>
            <person name="Fujiyama A."/>
            <person name="Anterola A."/>
            <person name="Aoki S."/>
            <person name="Ashton N."/>
            <person name="Barbazuk W.B."/>
            <person name="Barker E."/>
            <person name="Bennetzen J."/>
            <person name="Bezanilla M."/>
            <person name="Blankenship R."/>
            <person name="Cho S.H."/>
            <person name="Dutcher S."/>
            <person name="Estelle M."/>
            <person name="Fawcett J.A."/>
            <person name="Gundlach H."/>
            <person name="Hanada K."/>
            <person name="Heyl A."/>
            <person name="Hicks K.A."/>
            <person name="Hugh J."/>
            <person name="Lohr M."/>
            <person name="Mayer K."/>
            <person name="Melkozernov A."/>
            <person name="Murata T."/>
            <person name="Nelson D."/>
            <person name="Pils B."/>
            <person name="Prigge M."/>
            <person name="Reiss B."/>
            <person name="Renner T."/>
            <person name="Rombauts S."/>
            <person name="Rushton P."/>
            <person name="Sanderfoot A."/>
            <person name="Schween G."/>
            <person name="Shiu S.-H."/>
            <person name="Stueber K."/>
            <person name="Theodoulou F.L."/>
            <person name="Tu H."/>
            <person name="Van de Peer Y."/>
            <person name="Verrier P.J."/>
            <person name="Waters E."/>
            <person name="Wood A."/>
            <person name="Yang L."/>
            <person name="Cove D."/>
            <person name="Cuming A."/>
            <person name="Hasebe M."/>
            <person name="Lucas S."/>
            <person name="Mishler D.B."/>
            <person name="Reski R."/>
            <person name="Grigoriev I."/>
            <person name="Quatrano R.S."/>
            <person name="Boore J.L."/>
        </authorList>
    </citation>
    <scope>NUCLEOTIDE SEQUENCE [LARGE SCALE GENOMIC DNA]</scope>
    <source>
        <strain evidence="12 13">cv. Gransden 2004</strain>
    </source>
</reference>
<dbReference type="GO" id="GO:0010027">
    <property type="term" value="P:thylakoid membrane organization"/>
    <property type="evidence" value="ECO:0007669"/>
    <property type="project" value="EnsemblPlants"/>
</dbReference>
<dbReference type="HAMAP" id="MF_01454">
    <property type="entry name" value="GTPase_Obg"/>
    <property type="match status" value="1"/>
</dbReference>
<dbReference type="GO" id="GO:0006364">
    <property type="term" value="P:rRNA processing"/>
    <property type="evidence" value="ECO:0007669"/>
    <property type="project" value="EnsemblPlants"/>
</dbReference>
<dbReference type="Proteomes" id="UP000006727">
    <property type="component" value="Chromosome 7"/>
</dbReference>
<dbReference type="GO" id="GO:0009416">
    <property type="term" value="P:response to light stimulus"/>
    <property type="evidence" value="ECO:0007669"/>
    <property type="project" value="EnsemblPlants"/>
</dbReference>
<feature type="domain" description="OBG-type G" evidence="8">
    <location>
        <begin position="452"/>
        <end position="620"/>
    </location>
</feature>
<dbReference type="PROSITE" id="PS51881">
    <property type="entry name" value="OCT"/>
    <property type="match status" value="1"/>
</dbReference>
<dbReference type="CDD" id="cd01898">
    <property type="entry name" value="Obg"/>
    <property type="match status" value="1"/>
</dbReference>
<reference evidence="12" key="3">
    <citation type="submission" date="2020-12" db="UniProtKB">
        <authorList>
            <consortium name="EnsemblPlants"/>
        </authorList>
    </citation>
    <scope>IDENTIFICATION</scope>
</reference>